<accession>A0A363NMD2</accession>
<gene>
    <name evidence="1" type="ORF">DCO56_26110</name>
</gene>
<dbReference type="RefSeq" id="WP_108636624.1">
    <property type="nucleotide sequence ID" value="NZ_QCXX01000009.1"/>
</dbReference>
<comment type="caution">
    <text evidence="1">The sequence shown here is derived from an EMBL/GenBank/DDBJ whole genome shotgun (WGS) entry which is preliminary data.</text>
</comment>
<protein>
    <recommendedName>
        <fullName evidence="3">DUF4878 domain-containing protein</fullName>
    </recommendedName>
</protein>
<dbReference type="AlphaFoldDB" id="A0A363NMD2"/>
<name>A0A363NMD2_9SPHI</name>
<sequence length="74" mass="8705">MQRPTAVKRLLNTWKKQKGKRLDCRVNANIIKESTYYMVAKVTMKFENFTKTDLETLTREGDSWKVSSSVNVYK</sequence>
<evidence type="ECO:0000313" key="1">
    <source>
        <dbReference type="EMBL" id="PUV21801.1"/>
    </source>
</evidence>
<keyword evidence="2" id="KW-1185">Reference proteome</keyword>
<dbReference type="EMBL" id="QCXX01000009">
    <property type="protein sequence ID" value="PUV21801.1"/>
    <property type="molecule type" value="Genomic_DNA"/>
</dbReference>
<reference evidence="1 2" key="1">
    <citation type="submission" date="2018-04" db="EMBL/GenBank/DDBJ databases">
        <title>Sphingobacterium sp. M46 Genome.</title>
        <authorList>
            <person name="Cheng J."/>
            <person name="Li Y."/>
        </authorList>
    </citation>
    <scope>NUCLEOTIDE SEQUENCE [LARGE SCALE GENOMIC DNA]</scope>
    <source>
        <strain evidence="1 2">M46</strain>
    </source>
</reference>
<proteinExistence type="predicted"/>
<evidence type="ECO:0008006" key="3">
    <source>
        <dbReference type="Google" id="ProtNLM"/>
    </source>
</evidence>
<organism evidence="1 2">
    <name type="scientific">Sphingobacterium athyrii</name>
    <dbReference type="NCBI Taxonomy" id="2152717"/>
    <lineage>
        <taxon>Bacteria</taxon>
        <taxon>Pseudomonadati</taxon>
        <taxon>Bacteroidota</taxon>
        <taxon>Sphingobacteriia</taxon>
        <taxon>Sphingobacteriales</taxon>
        <taxon>Sphingobacteriaceae</taxon>
        <taxon>Sphingobacterium</taxon>
    </lineage>
</organism>
<dbReference type="OrthoDB" id="710750at2"/>
<dbReference type="Proteomes" id="UP000250831">
    <property type="component" value="Unassembled WGS sequence"/>
</dbReference>
<evidence type="ECO:0000313" key="2">
    <source>
        <dbReference type="Proteomes" id="UP000250831"/>
    </source>
</evidence>